<dbReference type="SMART" id="SM00382">
    <property type="entry name" value="AAA"/>
    <property type="match status" value="2"/>
</dbReference>
<comment type="similarity">
    <text evidence="1">Belongs to the AAA ATPase family.</text>
</comment>
<dbReference type="GO" id="GO:0016887">
    <property type="term" value="F:ATP hydrolysis activity"/>
    <property type="evidence" value="ECO:0007669"/>
    <property type="project" value="InterPro"/>
</dbReference>
<dbReference type="Gene3D" id="1.10.8.60">
    <property type="match status" value="2"/>
</dbReference>
<dbReference type="EMBL" id="WTVM01000126">
    <property type="protein sequence ID" value="NMG04495.1"/>
    <property type="molecule type" value="Genomic_DNA"/>
</dbReference>
<dbReference type="SUPFAM" id="SSF52540">
    <property type="entry name" value="P-loop containing nucleoside triphosphate hydrolases"/>
    <property type="match status" value="2"/>
</dbReference>
<feature type="domain" description="AAA+ ATPase" evidence="3">
    <location>
        <begin position="205"/>
        <end position="342"/>
    </location>
</feature>
<comment type="caution">
    <text evidence="4">The sequence shown here is derived from an EMBL/GenBank/DDBJ whole genome shotgun (WGS) entry which is preliminary data.</text>
</comment>
<accession>A0A972JAY9</accession>
<protein>
    <submittedName>
        <fullName evidence="4">AAA family ATPase</fullName>
    </submittedName>
</protein>
<feature type="transmembrane region" description="Helical" evidence="2">
    <location>
        <begin position="21"/>
        <end position="49"/>
    </location>
</feature>
<dbReference type="InterPro" id="IPR027417">
    <property type="entry name" value="P-loop_NTPase"/>
</dbReference>
<dbReference type="PANTHER" id="PTHR23077:SF198">
    <property type="entry name" value="ATP-DEPENDENT ZINC METALLOPROTEASE FTSH"/>
    <property type="match status" value="1"/>
</dbReference>
<feature type="transmembrane region" description="Helical" evidence="2">
    <location>
        <begin position="61"/>
        <end position="83"/>
    </location>
</feature>
<dbReference type="PROSITE" id="PS00674">
    <property type="entry name" value="AAA"/>
    <property type="match status" value="1"/>
</dbReference>
<feature type="transmembrane region" description="Helical" evidence="2">
    <location>
        <begin position="95"/>
        <end position="112"/>
    </location>
</feature>
<dbReference type="CDD" id="cd19481">
    <property type="entry name" value="RecA-like_protease"/>
    <property type="match status" value="1"/>
</dbReference>
<dbReference type="Proteomes" id="UP000599523">
    <property type="component" value="Unassembled WGS sequence"/>
</dbReference>
<dbReference type="Gene3D" id="3.40.50.300">
    <property type="entry name" value="P-loop containing nucleotide triphosphate hydrolases"/>
    <property type="match status" value="2"/>
</dbReference>
<organism evidence="4 5">
    <name type="scientific">Azoarcus taiwanensis</name>
    <dbReference type="NCBI Taxonomy" id="666964"/>
    <lineage>
        <taxon>Bacteria</taxon>
        <taxon>Pseudomonadati</taxon>
        <taxon>Pseudomonadota</taxon>
        <taxon>Betaproteobacteria</taxon>
        <taxon>Rhodocyclales</taxon>
        <taxon>Zoogloeaceae</taxon>
        <taxon>Azoarcus</taxon>
    </lineage>
</organism>
<dbReference type="InterPro" id="IPR050168">
    <property type="entry name" value="AAA_ATPase_domain"/>
</dbReference>
<evidence type="ECO:0000313" key="5">
    <source>
        <dbReference type="Proteomes" id="UP000599523"/>
    </source>
</evidence>
<dbReference type="InterPro" id="IPR003593">
    <property type="entry name" value="AAA+_ATPase"/>
</dbReference>
<keyword evidence="2" id="KW-1133">Transmembrane helix</keyword>
<evidence type="ECO:0000313" key="4">
    <source>
        <dbReference type="EMBL" id="NMG04495.1"/>
    </source>
</evidence>
<dbReference type="PANTHER" id="PTHR23077">
    <property type="entry name" value="AAA-FAMILY ATPASE"/>
    <property type="match status" value="1"/>
</dbReference>
<dbReference type="RefSeq" id="WP_339379788.1">
    <property type="nucleotide sequence ID" value="NZ_CAWPHM010000029.1"/>
</dbReference>
<name>A0A972JAY9_9RHOO</name>
<keyword evidence="1" id="KW-0547">Nucleotide-binding</keyword>
<proteinExistence type="inferred from homology"/>
<keyword evidence="5" id="KW-1185">Reference proteome</keyword>
<keyword evidence="1" id="KW-0067">ATP-binding</keyword>
<keyword evidence="2" id="KW-0812">Transmembrane</keyword>
<keyword evidence="2" id="KW-0472">Membrane</keyword>
<feature type="domain" description="AAA+ ATPase" evidence="3">
    <location>
        <begin position="461"/>
        <end position="591"/>
    </location>
</feature>
<dbReference type="AlphaFoldDB" id="A0A972JAY9"/>
<evidence type="ECO:0000256" key="1">
    <source>
        <dbReference type="RuleBase" id="RU003651"/>
    </source>
</evidence>
<evidence type="ECO:0000259" key="3">
    <source>
        <dbReference type="SMART" id="SM00382"/>
    </source>
</evidence>
<gene>
    <name evidence="4" type="ORF">GPA21_16185</name>
</gene>
<dbReference type="InterPro" id="IPR003959">
    <property type="entry name" value="ATPase_AAA_core"/>
</dbReference>
<dbReference type="InterPro" id="IPR003960">
    <property type="entry name" value="ATPase_AAA_CS"/>
</dbReference>
<dbReference type="Pfam" id="PF00004">
    <property type="entry name" value="AAA"/>
    <property type="match status" value="2"/>
</dbReference>
<evidence type="ECO:0000256" key="2">
    <source>
        <dbReference type="SAM" id="Phobius"/>
    </source>
</evidence>
<reference evidence="4" key="1">
    <citation type="submission" date="2019-12" db="EMBL/GenBank/DDBJ databases">
        <title>Comparative genomics gives insights into the taxonomy of the Azoarcus-Aromatoleum group and reveals separate origins of nif in the plant-associated Azoarcus and non-plant-associated Aromatoleum sub-groups.</title>
        <authorList>
            <person name="Lafos M."/>
            <person name="Maluk M."/>
            <person name="Batista M."/>
            <person name="Junghare M."/>
            <person name="Carmona M."/>
            <person name="Faoro H."/>
            <person name="Cruz L.M."/>
            <person name="Battistoni F."/>
            <person name="De Souza E."/>
            <person name="Pedrosa F."/>
            <person name="Chen W.-M."/>
            <person name="Poole P.S."/>
            <person name="Dixon R.A."/>
            <person name="James E.K."/>
        </authorList>
    </citation>
    <scope>NUCLEOTIDE SEQUENCE</scope>
    <source>
        <strain evidence="4">NSC3</strain>
    </source>
</reference>
<dbReference type="GO" id="GO:0005524">
    <property type="term" value="F:ATP binding"/>
    <property type="evidence" value="ECO:0007669"/>
    <property type="project" value="UniProtKB-KW"/>
</dbReference>
<sequence>MRWRFVMRANLSFVAKGASMLGSWTVIGLYVLVALVAVYMTIVMLAVAIFGDRALTPGTNLISVIEVWTAALPVYTVVLVVLMKLIAGDRWAQPIAYLHLPFAAVALVSAIVANVPWLQVAEFLAFAVICAGAAAYRMPQTDKTRALSSSSGDVDDDGEENDGILFPAERPAVSFKHIVGMADVKSRLLEAGHEIVGSQKQTGNGRNGMLLFGEPGNGKTFFAEALAGELELPIMTVTFGDVTSRYINQTSEQVKRAFADAHAQAPCVLFLDEIDSLIKDRYAGNSTSDEGPKTTNVLLTELVRARKSRIVVIAATNHLDKLDQAAIREGRFDFKVEITPPDEPARRGLIEHAIKPHRGVLEALPEAVDMAAKRWAGFSVARIRAVVDEAIRTGLKDDVIMLVYSDFQAALRTIQGRKGALPADALDLSELTLPSEMRKRLDGIASRMRNIEEVEARGGKVPTGLLFYGPPGTGKTAVARALAKSSGWAFIAVSGNELLGKPERIDEIVKESRDLRPAIVFIDEADDVLADRRYARHSASITNRLLTAMDGAGGKVHDIVWIAATNHPDQLDPAAVRGGRFGTKIEFDLPDVKTIAFFVKSWKEKSSAVFAKSVTEVKVARALEGLSIANVAAVLQEAADLMVERALDSGSDDEAVQYEDIIQAREAIAGDLA</sequence>